<name>A0A164UQ06_9CRUS</name>
<evidence type="ECO:0000313" key="1">
    <source>
        <dbReference type="EMBL" id="KZS11568.1"/>
    </source>
</evidence>
<protein>
    <submittedName>
        <fullName evidence="1">Uncharacterized protein</fullName>
    </submittedName>
</protein>
<sequence length="72" mass="8246">MVVCVPHKRLRDHGEKYATFNETESLPTPPRPPLETTLLHQGRELVNIVVTFVEPLSLHFLCVCVFIYKVEG</sequence>
<organism evidence="1 2">
    <name type="scientific">Daphnia magna</name>
    <dbReference type="NCBI Taxonomy" id="35525"/>
    <lineage>
        <taxon>Eukaryota</taxon>
        <taxon>Metazoa</taxon>
        <taxon>Ecdysozoa</taxon>
        <taxon>Arthropoda</taxon>
        <taxon>Crustacea</taxon>
        <taxon>Branchiopoda</taxon>
        <taxon>Diplostraca</taxon>
        <taxon>Cladocera</taxon>
        <taxon>Anomopoda</taxon>
        <taxon>Daphniidae</taxon>
        <taxon>Daphnia</taxon>
    </lineage>
</organism>
<proteinExistence type="predicted"/>
<keyword evidence="2" id="KW-1185">Reference proteome</keyword>
<dbReference type="Proteomes" id="UP000076858">
    <property type="component" value="Unassembled WGS sequence"/>
</dbReference>
<comment type="caution">
    <text evidence="1">The sequence shown here is derived from an EMBL/GenBank/DDBJ whole genome shotgun (WGS) entry which is preliminary data.</text>
</comment>
<evidence type="ECO:0000313" key="2">
    <source>
        <dbReference type="Proteomes" id="UP000076858"/>
    </source>
</evidence>
<accession>A0A164UQ06</accession>
<reference evidence="1 2" key="1">
    <citation type="submission" date="2016-03" db="EMBL/GenBank/DDBJ databases">
        <title>EvidentialGene: Evidence-directed Construction of Genes on Genomes.</title>
        <authorList>
            <person name="Gilbert D.G."/>
            <person name="Choi J.-H."/>
            <person name="Mockaitis K."/>
            <person name="Colbourne J."/>
            <person name="Pfrender M."/>
        </authorList>
    </citation>
    <scope>NUCLEOTIDE SEQUENCE [LARGE SCALE GENOMIC DNA]</scope>
    <source>
        <strain evidence="1 2">Xinb3</strain>
        <tissue evidence="1">Complete organism</tissue>
    </source>
</reference>
<gene>
    <name evidence="1" type="ORF">APZ42_023726</name>
</gene>
<dbReference type="EMBL" id="LRGB01001579">
    <property type="protein sequence ID" value="KZS11568.1"/>
    <property type="molecule type" value="Genomic_DNA"/>
</dbReference>
<dbReference type="AlphaFoldDB" id="A0A164UQ06"/>